<keyword evidence="7 8" id="KW-0472">Membrane</keyword>
<organism evidence="10 11">
    <name type="scientific">Candidatus Enterococcus ferrettii</name>
    <dbReference type="NCBI Taxonomy" id="2815324"/>
    <lineage>
        <taxon>Bacteria</taxon>
        <taxon>Bacillati</taxon>
        <taxon>Bacillota</taxon>
        <taxon>Bacilli</taxon>
        <taxon>Lactobacillales</taxon>
        <taxon>Enterococcaceae</taxon>
        <taxon>Enterococcus</taxon>
    </lineage>
</organism>
<feature type="domain" description="Cation-transporting P-type ATPase N-terminal" evidence="9">
    <location>
        <begin position="4"/>
        <end position="77"/>
    </location>
</feature>
<dbReference type="InterPro" id="IPR001757">
    <property type="entry name" value="P_typ_ATPase"/>
</dbReference>
<dbReference type="InterPro" id="IPR018303">
    <property type="entry name" value="ATPase_P-typ_P_site"/>
</dbReference>
<comment type="subcellular location">
    <subcellularLocation>
        <location evidence="1">Membrane</location>
        <topology evidence="1">Multi-pass membrane protein</topology>
    </subcellularLocation>
</comment>
<keyword evidence="3" id="KW-0547">Nucleotide-binding</keyword>
<keyword evidence="2 8" id="KW-0812">Transmembrane</keyword>
<feature type="transmembrane region" description="Helical" evidence="8">
    <location>
        <begin position="757"/>
        <end position="774"/>
    </location>
</feature>
<dbReference type="Pfam" id="PF08282">
    <property type="entry name" value="Hydrolase_3"/>
    <property type="match status" value="1"/>
</dbReference>
<sequence>MAQEIYQKKLSDVLTENQTSEQGLTTSEAQQRLTENGPNQLKEAPRKSSFKLFLETFKDAMVVVLLIVATVQLVMGAYVESIVIFAVLLLNSVVSVIQTKKAEGSLAALKNLSAPDANVIRDGAEQSILAKDLVVGDIVLLEAGDYVPADGRLLEEGSLKVDEGMLTGESTPAEKEVQLIDATVPIGDRLNMVYSGTIVTYGRGKFVVTATGNNTAIGEVAGLLETTVEQKTPLQRGLDRFSKKLSLAILGLSLIILGVQVARIFMGDGTGDLTADLVNAFMFAIAVAVAAIPEALQSIVTIVLSLGTKKMAREHAIIRKLPAVETLGSTSVICTDKTGTLTQNRMTVVDYFLPNGQSGKFSQTPDSWTKDERRLVEISVLANDAAIAEDGAKLGDPTEVALIDFSNKQEQPYKELRQKYPRLNELPFDSDRKLMSTQHEIDGEKLLLTKGGPDIVINRSSHVLLDGEVVPMTEEHKKLIQQQNEAFSERALRVLAFAYKSLADHDLDFEDEQELVFVGLLAMIDPPREEVFQAVSDARNAGMKTVMITGDHKTTAVAIAKEIGIFAEGDQALTGTELDQLSELELKERLEKITVYARVSPENKIRIIRAWQNKGKISAMTGDGVNDAPALKQADIGIAMGTGTDVAKDAAAMVLTDDNFASIISAVKVGRNVYDNIKKAIAYLFAGNLGAIIAIVFALVMGWNNPFTALQLLFINLVNDSLPAIALGTEKPEPTIMQRAPRDPDQGIFTGKTLSSVTYRGILIAAAVIFAQWLGMQESVEIGIAMAFSTLIWSRTLQTLPARSNTQTSWQAGFLENKLVWLAIVVCGALYSVTLIPGVREIFAIPENFTLSHVGLSMLLALAAVLLMEITKLILLKVQGDPANVGKTADVKG</sequence>
<evidence type="ECO:0000256" key="3">
    <source>
        <dbReference type="ARBA" id="ARBA00022741"/>
    </source>
</evidence>
<dbReference type="Pfam" id="PF00690">
    <property type="entry name" value="Cation_ATPase_N"/>
    <property type="match status" value="1"/>
</dbReference>
<dbReference type="SMART" id="SM00831">
    <property type="entry name" value="Cation_ATPase_N"/>
    <property type="match status" value="1"/>
</dbReference>
<dbReference type="Pfam" id="PF00689">
    <property type="entry name" value="Cation_ATPase_C"/>
    <property type="match status" value="1"/>
</dbReference>
<evidence type="ECO:0000256" key="1">
    <source>
        <dbReference type="ARBA" id="ARBA00004141"/>
    </source>
</evidence>
<dbReference type="SFLD" id="SFLDS00003">
    <property type="entry name" value="Haloacid_Dehalogenase"/>
    <property type="match status" value="1"/>
</dbReference>
<dbReference type="PROSITE" id="PS00154">
    <property type="entry name" value="ATPASE_E1_E2"/>
    <property type="match status" value="1"/>
</dbReference>
<evidence type="ECO:0000259" key="9">
    <source>
        <dbReference type="SMART" id="SM00831"/>
    </source>
</evidence>
<protein>
    <submittedName>
        <fullName evidence="10">Calcium-translocating P-type ATPase, PMCA-type</fullName>
    </submittedName>
</protein>
<feature type="transmembrane region" description="Helical" evidence="8">
    <location>
        <begin position="851"/>
        <end position="868"/>
    </location>
</feature>
<dbReference type="Gene3D" id="3.40.1110.10">
    <property type="entry name" value="Calcium-transporting ATPase, cytoplasmic domain N"/>
    <property type="match status" value="1"/>
</dbReference>
<dbReference type="InterPro" id="IPR006068">
    <property type="entry name" value="ATPase_P-typ_cation-transptr_C"/>
</dbReference>
<evidence type="ECO:0000256" key="6">
    <source>
        <dbReference type="ARBA" id="ARBA00022989"/>
    </source>
</evidence>
<dbReference type="Gene3D" id="1.20.1110.10">
    <property type="entry name" value="Calcium-transporting ATPase, transmembrane domain"/>
    <property type="match status" value="1"/>
</dbReference>
<dbReference type="SFLD" id="SFLDG00002">
    <property type="entry name" value="C1.7:_P-type_atpase_like"/>
    <property type="match status" value="1"/>
</dbReference>
<dbReference type="InterPro" id="IPR023298">
    <property type="entry name" value="ATPase_P-typ_TM_dom_sf"/>
</dbReference>
<proteinExistence type="predicted"/>
<feature type="transmembrane region" description="Helical" evidence="8">
    <location>
        <begin position="77"/>
        <end position="97"/>
    </location>
</feature>
<feature type="transmembrane region" description="Helical" evidence="8">
    <location>
        <begin position="52"/>
        <end position="71"/>
    </location>
</feature>
<evidence type="ECO:0000256" key="4">
    <source>
        <dbReference type="ARBA" id="ARBA00022840"/>
    </source>
</evidence>
<dbReference type="InterPro" id="IPR059000">
    <property type="entry name" value="ATPase_P-type_domA"/>
</dbReference>
<keyword evidence="4" id="KW-0067">ATP-binding</keyword>
<feature type="transmembrane region" description="Helical" evidence="8">
    <location>
        <begin position="819"/>
        <end position="839"/>
    </location>
</feature>
<dbReference type="InterPro" id="IPR023299">
    <property type="entry name" value="ATPase_P-typ_cyto_dom_N"/>
</dbReference>
<dbReference type="Pfam" id="PF00122">
    <property type="entry name" value="E1-E2_ATPase"/>
    <property type="match status" value="1"/>
</dbReference>
<dbReference type="InterPro" id="IPR004014">
    <property type="entry name" value="ATPase_P-typ_cation-transptr_N"/>
</dbReference>
<dbReference type="Gene3D" id="3.40.50.1000">
    <property type="entry name" value="HAD superfamily/HAD-like"/>
    <property type="match status" value="1"/>
</dbReference>
<dbReference type="PANTHER" id="PTHR42861">
    <property type="entry name" value="CALCIUM-TRANSPORTING ATPASE"/>
    <property type="match status" value="1"/>
</dbReference>
<dbReference type="SUPFAM" id="SSF81665">
    <property type="entry name" value="Calcium ATPase, transmembrane domain M"/>
    <property type="match status" value="1"/>
</dbReference>
<dbReference type="SUPFAM" id="SSF81660">
    <property type="entry name" value="Metal cation-transporting ATPase, ATP-binding domain N"/>
    <property type="match status" value="1"/>
</dbReference>
<name>A0ABV0EK57_9ENTE</name>
<dbReference type="RefSeq" id="WP_207703736.1">
    <property type="nucleotide sequence ID" value="NZ_JAFREL020000001.1"/>
</dbReference>
<dbReference type="Pfam" id="PF13246">
    <property type="entry name" value="Cation_ATPase"/>
    <property type="match status" value="1"/>
</dbReference>
<dbReference type="InterPro" id="IPR036412">
    <property type="entry name" value="HAD-like_sf"/>
</dbReference>
<dbReference type="InterPro" id="IPR044492">
    <property type="entry name" value="P_typ_ATPase_HD_dom"/>
</dbReference>
<dbReference type="Proteomes" id="UP000664357">
    <property type="component" value="Unassembled WGS sequence"/>
</dbReference>
<gene>
    <name evidence="10" type="ORF">JZO67_000954</name>
</gene>
<keyword evidence="6 8" id="KW-1133">Transmembrane helix</keyword>
<evidence type="ECO:0000256" key="2">
    <source>
        <dbReference type="ARBA" id="ARBA00022692"/>
    </source>
</evidence>
<dbReference type="PRINTS" id="PR00119">
    <property type="entry name" value="CATATPASE"/>
</dbReference>
<feature type="transmembrane region" description="Helical" evidence="8">
    <location>
        <begin position="278"/>
        <end position="304"/>
    </location>
</feature>
<dbReference type="SFLD" id="SFLDF00027">
    <property type="entry name" value="p-type_atpase"/>
    <property type="match status" value="1"/>
</dbReference>
<dbReference type="InterPro" id="IPR008250">
    <property type="entry name" value="ATPase_P-typ_transduc_dom_A_sf"/>
</dbReference>
<dbReference type="Gene3D" id="2.70.150.10">
    <property type="entry name" value="Calcium-transporting ATPase, cytoplasmic transduction domain A"/>
    <property type="match status" value="1"/>
</dbReference>
<dbReference type="CDD" id="cd02089">
    <property type="entry name" value="P-type_ATPase_Ca_prok"/>
    <property type="match status" value="1"/>
</dbReference>
<dbReference type="SUPFAM" id="SSF81653">
    <property type="entry name" value="Calcium ATPase, transduction domain A"/>
    <property type="match status" value="1"/>
</dbReference>
<keyword evidence="11" id="KW-1185">Reference proteome</keyword>
<feature type="transmembrane region" description="Helical" evidence="8">
    <location>
        <begin position="681"/>
        <end position="703"/>
    </location>
</feature>
<dbReference type="EMBL" id="JAFREL020000001">
    <property type="protein sequence ID" value="MEO1769015.1"/>
    <property type="molecule type" value="Genomic_DNA"/>
</dbReference>
<dbReference type="PRINTS" id="PR00120">
    <property type="entry name" value="HATPASE"/>
</dbReference>
<comment type="caution">
    <text evidence="10">The sequence shown here is derived from an EMBL/GenBank/DDBJ whole genome shotgun (WGS) entry which is preliminary data.</text>
</comment>
<accession>A0ABV0EK57</accession>
<feature type="transmembrane region" description="Helical" evidence="8">
    <location>
        <begin position="245"/>
        <end position="266"/>
    </location>
</feature>
<reference evidence="10 11" key="1">
    <citation type="submission" date="2024-02" db="EMBL/GenBank/DDBJ databases">
        <title>The Genome Sequence of Enterococcus sp. DIV0159.</title>
        <authorList>
            <person name="Earl A."/>
            <person name="Manson A."/>
            <person name="Gilmore M."/>
            <person name="Sanders J."/>
            <person name="Shea T."/>
            <person name="Howe W."/>
            <person name="Livny J."/>
            <person name="Cuomo C."/>
            <person name="Neafsey D."/>
            <person name="Birren B."/>
        </authorList>
    </citation>
    <scope>NUCLEOTIDE SEQUENCE [LARGE SCALE GENOMIC DNA]</scope>
    <source>
        <strain evidence="10 11">665A</strain>
    </source>
</reference>
<dbReference type="NCBIfam" id="TIGR01494">
    <property type="entry name" value="ATPase_P-type"/>
    <property type="match status" value="2"/>
</dbReference>
<evidence type="ECO:0000256" key="7">
    <source>
        <dbReference type="ARBA" id="ARBA00023136"/>
    </source>
</evidence>
<keyword evidence="5" id="KW-1278">Translocase</keyword>
<evidence type="ECO:0000256" key="5">
    <source>
        <dbReference type="ARBA" id="ARBA00022967"/>
    </source>
</evidence>
<dbReference type="SUPFAM" id="SSF56784">
    <property type="entry name" value="HAD-like"/>
    <property type="match status" value="1"/>
</dbReference>
<evidence type="ECO:0000313" key="11">
    <source>
        <dbReference type="Proteomes" id="UP000664357"/>
    </source>
</evidence>
<evidence type="ECO:0000256" key="8">
    <source>
        <dbReference type="SAM" id="Phobius"/>
    </source>
</evidence>
<dbReference type="InterPro" id="IPR023214">
    <property type="entry name" value="HAD_sf"/>
</dbReference>
<evidence type="ECO:0000313" key="10">
    <source>
        <dbReference type="EMBL" id="MEO1769015.1"/>
    </source>
</evidence>